<name>A0ABV9GF44_9ACTN</name>
<organism evidence="3 4">
    <name type="scientific">Streptomyces maoxianensis</name>
    <dbReference type="NCBI Taxonomy" id="1459942"/>
    <lineage>
        <taxon>Bacteria</taxon>
        <taxon>Bacillati</taxon>
        <taxon>Actinomycetota</taxon>
        <taxon>Actinomycetes</taxon>
        <taxon>Kitasatosporales</taxon>
        <taxon>Streptomycetaceae</taxon>
        <taxon>Streptomyces</taxon>
    </lineage>
</organism>
<dbReference type="Pfam" id="PF01726">
    <property type="entry name" value="LexA_DNA_bind"/>
    <property type="match status" value="1"/>
</dbReference>
<feature type="compositionally biased region" description="Low complexity" evidence="1">
    <location>
        <begin position="1"/>
        <end position="20"/>
    </location>
</feature>
<protein>
    <recommendedName>
        <fullName evidence="2">LexA repressor DNA-binding domain-containing protein</fullName>
    </recommendedName>
</protein>
<dbReference type="Proteomes" id="UP001595993">
    <property type="component" value="Unassembled WGS sequence"/>
</dbReference>
<gene>
    <name evidence="3" type="ORF">ACFO9E_35065</name>
</gene>
<evidence type="ECO:0000313" key="3">
    <source>
        <dbReference type="EMBL" id="MFC4612926.1"/>
    </source>
</evidence>
<proteinExistence type="predicted"/>
<feature type="region of interest" description="Disordered" evidence="1">
    <location>
        <begin position="1"/>
        <end position="22"/>
    </location>
</feature>
<evidence type="ECO:0000313" key="4">
    <source>
        <dbReference type="Proteomes" id="UP001595993"/>
    </source>
</evidence>
<dbReference type="InterPro" id="IPR006199">
    <property type="entry name" value="LexA_DNA-bd_dom"/>
</dbReference>
<evidence type="ECO:0000256" key="1">
    <source>
        <dbReference type="SAM" id="MobiDB-lite"/>
    </source>
</evidence>
<dbReference type="EMBL" id="JBHSFE010000040">
    <property type="protein sequence ID" value="MFC4612926.1"/>
    <property type="molecule type" value="Genomic_DNA"/>
</dbReference>
<dbReference type="RefSeq" id="WP_381203417.1">
    <property type="nucleotide sequence ID" value="NZ_JBHSFE010000040.1"/>
</dbReference>
<sequence>MPTVETAGRPGRPPGTRVTPEGFTDRQAAIINFIEREVARQGYPPSMPHIMRVRTSPSLLQVVIVRRVRAGEVGHGRVLLHLAA</sequence>
<reference evidence="4" key="1">
    <citation type="journal article" date="2019" name="Int. J. Syst. Evol. Microbiol.">
        <title>The Global Catalogue of Microorganisms (GCM) 10K type strain sequencing project: providing services to taxonomists for standard genome sequencing and annotation.</title>
        <authorList>
            <consortium name="The Broad Institute Genomics Platform"/>
            <consortium name="The Broad Institute Genome Sequencing Center for Infectious Disease"/>
            <person name="Wu L."/>
            <person name="Ma J."/>
        </authorList>
    </citation>
    <scope>NUCLEOTIDE SEQUENCE [LARGE SCALE GENOMIC DNA]</scope>
    <source>
        <strain evidence="4">CGMCC 4.7139</strain>
    </source>
</reference>
<feature type="domain" description="LexA repressor DNA-binding" evidence="2">
    <location>
        <begin position="22"/>
        <end position="52"/>
    </location>
</feature>
<comment type="caution">
    <text evidence="3">The sequence shown here is derived from an EMBL/GenBank/DDBJ whole genome shotgun (WGS) entry which is preliminary data.</text>
</comment>
<keyword evidence="4" id="KW-1185">Reference proteome</keyword>
<accession>A0ABV9GF44</accession>
<evidence type="ECO:0000259" key="2">
    <source>
        <dbReference type="Pfam" id="PF01726"/>
    </source>
</evidence>